<reference evidence="2" key="1">
    <citation type="journal article" date="2022" name="Mol. Ecol. Resour.">
        <title>The genomes of chicory, endive, great burdock and yacon provide insights into Asteraceae palaeo-polyploidization history and plant inulin production.</title>
        <authorList>
            <person name="Fan W."/>
            <person name="Wang S."/>
            <person name="Wang H."/>
            <person name="Wang A."/>
            <person name="Jiang F."/>
            <person name="Liu H."/>
            <person name="Zhao H."/>
            <person name="Xu D."/>
            <person name="Zhang Y."/>
        </authorList>
    </citation>
    <scope>NUCLEOTIDE SEQUENCE [LARGE SCALE GENOMIC DNA]</scope>
    <source>
        <strain evidence="2">cv. Niubang</strain>
    </source>
</reference>
<keyword evidence="2" id="KW-1185">Reference proteome</keyword>
<accession>A0ACB8ZYK3</accession>
<evidence type="ECO:0000313" key="2">
    <source>
        <dbReference type="Proteomes" id="UP001055879"/>
    </source>
</evidence>
<reference evidence="1 2" key="2">
    <citation type="journal article" date="2022" name="Mol. Ecol. Resour.">
        <title>The genomes of chicory, endive, great burdock and yacon provide insights into Asteraceae paleo-polyploidization history and plant inulin production.</title>
        <authorList>
            <person name="Fan W."/>
            <person name="Wang S."/>
            <person name="Wang H."/>
            <person name="Wang A."/>
            <person name="Jiang F."/>
            <person name="Liu H."/>
            <person name="Zhao H."/>
            <person name="Xu D."/>
            <person name="Zhang Y."/>
        </authorList>
    </citation>
    <scope>NUCLEOTIDE SEQUENCE [LARGE SCALE GENOMIC DNA]</scope>
    <source>
        <strain evidence="2">cv. Niubang</strain>
    </source>
</reference>
<proteinExistence type="predicted"/>
<sequence length="71" mass="8229">MGGNRHQRVKVLAADIRLLEGWVQCEAEKCITIVEQRHQLEVNAFAEQSRLRDDKLEAFGWHSLSIDIELK</sequence>
<dbReference type="EMBL" id="CM042055">
    <property type="protein sequence ID" value="KAI3702429.1"/>
    <property type="molecule type" value="Genomic_DNA"/>
</dbReference>
<name>A0ACB8ZYK3_ARCLA</name>
<protein>
    <submittedName>
        <fullName evidence="1">Uncharacterized protein</fullName>
    </submittedName>
</protein>
<comment type="caution">
    <text evidence="1">The sequence shown here is derived from an EMBL/GenBank/DDBJ whole genome shotgun (WGS) entry which is preliminary data.</text>
</comment>
<organism evidence="1 2">
    <name type="scientific">Arctium lappa</name>
    <name type="common">Greater burdock</name>
    <name type="synonym">Lappa major</name>
    <dbReference type="NCBI Taxonomy" id="4217"/>
    <lineage>
        <taxon>Eukaryota</taxon>
        <taxon>Viridiplantae</taxon>
        <taxon>Streptophyta</taxon>
        <taxon>Embryophyta</taxon>
        <taxon>Tracheophyta</taxon>
        <taxon>Spermatophyta</taxon>
        <taxon>Magnoliopsida</taxon>
        <taxon>eudicotyledons</taxon>
        <taxon>Gunneridae</taxon>
        <taxon>Pentapetalae</taxon>
        <taxon>asterids</taxon>
        <taxon>campanulids</taxon>
        <taxon>Asterales</taxon>
        <taxon>Asteraceae</taxon>
        <taxon>Carduoideae</taxon>
        <taxon>Cardueae</taxon>
        <taxon>Arctiinae</taxon>
        <taxon>Arctium</taxon>
    </lineage>
</organism>
<evidence type="ECO:0000313" key="1">
    <source>
        <dbReference type="EMBL" id="KAI3702429.1"/>
    </source>
</evidence>
<dbReference type="Proteomes" id="UP001055879">
    <property type="component" value="Linkage Group LG09"/>
</dbReference>
<gene>
    <name evidence="1" type="ORF">L6452_28167</name>
</gene>